<dbReference type="VEuPathDB" id="PlasmoDB:PGAL8A_00148800"/>
<dbReference type="EMBL" id="CVMV01000019">
    <property type="protein sequence ID" value="CRG93782.1"/>
    <property type="molecule type" value="Genomic_DNA"/>
</dbReference>
<feature type="domain" description="NELL2-like EGF" evidence="4">
    <location>
        <begin position="348"/>
        <end position="383"/>
    </location>
</feature>
<proteinExistence type="predicted"/>
<evidence type="ECO:0000313" key="5">
    <source>
        <dbReference type="EMBL" id="CRG93782.1"/>
    </source>
</evidence>
<dbReference type="Gene3D" id="2.10.25.10">
    <property type="entry name" value="Laminin"/>
    <property type="match status" value="1"/>
</dbReference>
<keyword evidence="3" id="KW-0732">Signal</keyword>
<dbReference type="RefSeq" id="XP_028526604.1">
    <property type="nucleotide sequence ID" value="XM_028675032.1"/>
</dbReference>
<evidence type="ECO:0000256" key="1">
    <source>
        <dbReference type="ARBA" id="ARBA00022536"/>
    </source>
</evidence>
<comment type="caution">
    <text evidence="5">The sequence shown here is derived from an EMBL/GenBank/DDBJ whole genome shotgun (WGS) entry which is preliminary data.</text>
</comment>
<evidence type="ECO:0000256" key="3">
    <source>
        <dbReference type="SAM" id="SignalP"/>
    </source>
</evidence>
<sequence>MIFLKCIKLLTFVLLLLIYSKNVVYTNVTNIKNTENINKDNSYENIVNITEKKNSRDVNNKGKNNNYELEQLKVLRKENKEGLNKENKGGYKIKKKEDETNKNGISSNEQFITNNLLDEQNSLNTLNMSNKNKGIERNTKGENLLINNSMVENFFLSLMNQERNDPVIRGEDEANNLTETKVTNENNEENIAFTQGLIKSIMNTKGESQKKAIKDILENPEDLDIITCVANDNFQKGKDLFNTGKDDSEIIKKNIIKRNNDIKETTNLIDESVYKLEQVIMKVRFYTTVINNFIHFKSNYVCEYSKCGENARCYVIEKGKEQCRCRANYIQDTSVSHFKCIPLDNKDCSVNNGFCDINATCSIANDKIKCQCNNLFIGDGIFCVKNFQVKQSLFIIIIVIICFFQKYFL</sequence>
<organism evidence="5 6">
    <name type="scientific">Plasmodium gallinaceum</name>
    <dbReference type="NCBI Taxonomy" id="5849"/>
    <lineage>
        <taxon>Eukaryota</taxon>
        <taxon>Sar</taxon>
        <taxon>Alveolata</taxon>
        <taxon>Apicomplexa</taxon>
        <taxon>Aconoidasida</taxon>
        <taxon>Haemosporida</taxon>
        <taxon>Plasmodiidae</taxon>
        <taxon>Plasmodium</taxon>
        <taxon>Plasmodium (Haemamoeba)</taxon>
    </lineage>
</organism>
<evidence type="ECO:0000259" key="4">
    <source>
        <dbReference type="Pfam" id="PF12947"/>
    </source>
</evidence>
<dbReference type="GeneID" id="39730012"/>
<keyword evidence="2" id="KW-1015">Disulfide bond</keyword>
<feature type="signal peptide" evidence="3">
    <location>
        <begin position="1"/>
        <end position="26"/>
    </location>
</feature>
<protein>
    <submittedName>
        <fullName evidence="5">Merozoite surface protein 10, putative</fullName>
    </submittedName>
</protein>
<dbReference type="OrthoDB" id="286301at2759"/>
<reference evidence="5" key="1">
    <citation type="submission" date="2015-04" db="EMBL/GenBank/DDBJ databases">
        <authorList>
            <consortium name="Pathogen Informatics"/>
        </authorList>
    </citation>
    <scope>NUCLEOTIDE SEQUENCE [LARGE SCALE GENOMIC DNA]</scope>
    <source>
        <strain evidence="5">8A</strain>
    </source>
</reference>
<keyword evidence="1" id="KW-0245">EGF-like domain</keyword>
<keyword evidence="6" id="KW-1185">Reference proteome</keyword>
<dbReference type="SUPFAM" id="SSF57196">
    <property type="entry name" value="EGF/Laminin"/>
    <property type="match status" value="2"/>
</dbReference>
<accession>A0A1J1GMW2</accession>
<dbReference type="AlphaFoldDB" id="A0A1J1GMW2"/>
<name>A0A1J1GMW2_PLAGA</name>
<evidence type="ECO:0000313" key="6">
    <source>
        <dbReference type="Proteomes" id="UP000220797"/>
    </source>
</evidence>
<dbReference type="OMA" id="ADIMRIT"/>
<feature type="chain" id="PRO_5012656052" evidence="3">
    <location>
        <begin position="27"/>
        <end position="409"/>
    </location>
</feature>
<evidence type="ECO:0000256" key="2">
    <source>
        <dbReference type="ARBA" id="ARBA00023157"/>
    </source>
</evidence>
<gene>
    <name evidence="5" type="primary">MSP10</name>
    <name evidence="5" type="ORF">PGAL8A_00148800</name>
</gene>
<dbReference type="InterPro" id="IPR024731">
    <property type="entry name" value="NELL2-like_EGF"/>
</dbReference>
<dbReference type="Pfam" id="PF12947">
    <property type="entry name" value="EGF_3"/>
    <property type="match status" value="1"/>
</dbReference>
<dbReference type="Proteomes" id="UP000220797">
    <property type="component" value="Unassembled WGS sequence"/>
</dbReference>
<keyword evidence="5" id="KW-0477">Merozoite</keyword>